<dbReference type="PANTHER" id="PTHR33337:SF40">
    <property type="entry name" value="CENP-V_GFA DOMAIN-CONTAINING PROTEIN-RELATED"/>
    <property type="match status" value="1"/>
</dbReference>
<dbReference type="GO" id="GO:0046872">
    <property type="term" value="F:metal ion binding"/>
    <property type="evidence" value="ECO:0007669"/>
    <property type="project" value="UniProtKB-KW"/>
</dbReference>
<evidence type="ECO:0000313" key="6">
    <source>
        <dbReference type="EMBL" id="KAK0722025.1"/>
    </source>
</evidence>
<reference evidence="6" key="1">
    <citation type="submission" date="2023-06" db="EMBL/GenBank/DDBJ databases">
        <title>Genome-scale phylogeny and comparative genomics of the fungal order Sordariales.</title>
        <authorList>
            <consortium name="Lawrence Berkeley National Laboratory"/>
            <person name="Hensen N."/>
            <person name="Bonometti L."/>
            <person name="Westerberg I."/>
            <person name="Brannstrom I.O."/>
            <person name="Guillou S."/>
            <person name="Cros-Aarteil S."/>
            <person name="Calhoun S."/>
            <person name="Haridas S."/>
            <person name="Kuo A."/>
            <person name="Mondo S."/>
            <person name="Pangilinan J."/>
            <person name="Riley R."/>
            <person name="LaButti K."/>
            <person name="Andreopoulos B."/>
            <person name="Lipzen A."/>
            <person name="Chen C."/>
            <person name="Yanf M."/>
            <person name="Daum C."/>
            <person name="Ng V."/>
            <person name="Clum A."/>
            <person name="Steindorff A."/>
            <person name="Ohm R."/>
            <person name="Martin F."/>
            <person name="Silar P."/>
            <person name="Natvig D."/>
            <person name="Lalanne C."/>
            <person name="Gautier V."/>
            <person name="Ament-velasquez S.L."/>
            <person name="Kruys A."/>
            <person name="Hutchinson M.I."/>
            <person name="Powell A.J."/>
            <person name="Barry K."/>
            <person name="Miller A.N."/>
            <person name="Grigoriev I.V."/>
            <person name="Debuchy R."/>
            <person name="Gladieux P."/>
            <person name="Thoren M.H."/>
            <person name="Johannesson H."/>
        </authorList>
    </citation>
    <scope>NUCLEOTIDE SEQUENCE</scope>
    <source>
        <strain evidence="6">SMH2392-1A</strain>
    </source>
</reference>
<organism evidence="6 7">
    <name type="scientific">Lasiosphaeria miniovina</name>
    <dbReference type="NCBI Taxonomy" id="1954250"/>
    <lineage>
        <taxon>Eukaryota</taxon>
        <taxon>Fungi</taxon>
        <taxon>Dikarya</taxon>
        <taxon>Ascomycota</taxon>
        <taxon>Pezizomycotina</taxon>
        <taxon>Sordariomycetes</taxon>
        <taxon>Sordariomycetidae</taxon>
        <taxon>Sordariales</taxon>
        <taxon>Lasiosphaeriaceae</taxon>
        <taxon>Lasiosphaeria</taxon>
    </lineage>
</organism>
<dbReference type="PROSITE" id="PS51891">
    <property type="entry name" value="CENP_V_GFA"/>
    <property type="match status" value="1"/>
</dbReference>
<proteinExistence type="inferred from homology"/>
<dbReference type="Gene3D" id="3.90.1590.10">
    <property type="entry name" value="glutathione-dependent formaldehyde- activating enzyme (gfa)"/>
    <property type="match status" value="1"/>
</dbReference>
<evidence type="ECO:0000259" key="5">
    <source>
        <dbReference type="PROSITE" id="PS51891"/>
    </source>
</evidence>
<dbReference type="Pfam" id="PF04828">
    <property type="entry name" value="GFA"/>
    <property type="match status" value="1"/>
</dbReference>
<dbReference type="RefSeq" id="XP_060297949.1">
    <property type="nucleotide sequence ID" value="XM_060441576.1"/>
</dbReference>
<evidence type="ECO:0000256" key="2">
    <source>
        <dbReference type="ARBA" id="ARBA00022723"/>
    </source>
</evidence>
<keyword evidence="2" id="KW-0479">Metal-binding</keyword>
<accession>A0AA40AU27</accession>
<dbReference type="PANTHER" id="PTHR33337">
    <property type="entry name" value="GFA DOMAIN-CONTAINING PROTEIN"/>
    <property type="match status" value="1"/>
</dbReference>
<dbReference type="GO" id="GO:0016846">
    <property type="term" value="F:carbon-sulfur lyase activity"/>
    <property type="evidence" value="ECO:0007669"/>
    <property type="project" value="InterPro"/>
</dbReference>
<dbReference type="Proteomes" id="UP001172101">
    <property type="component" value="Unassembled WGS sequence"/>
</dbReference>
<dbReference type="EMBL" id="JAUIRO010000003">
    <property type="protein sequence ID" value="KAK0722025.1"/>
    <property type="molecule type" value="Genomic_DNA"/>
</dbReference>
<evidence type="ECO:0000256" key="1">
    <source>
        <dbReference type="ARBA" id="ARBA00005495"/>
    </source>
</evidence>
<sequence length="180" mass="18886">MTSSFPTPKLIKGGCLCGALRYRVDFPADHDFKASSSTCQCTQCRKQTAGLYLVSHKVPLTAFKLMTGDDDGASTLKDFRASPTAERGFCTACGSLLYWRPTGGSYTCFTIGTVDPLYLTGQGEGGGSETGGEPVPEGGYGLALASGEGYHYWCSNEIPGVTDGGVPLLGPGKGHRVPKD</sequence>
<dbReference type="AlphaFoldDB" id="A0AA40AU27"/>
<dbReference type="SUPFAM" id="SSF51316">
    <property type="entry name" value="Mss4-like"/>
    <property type="match status" value="1"/>
</dbReference>
<evidence type="ECO:0000313" key="7">
    <source>
        <dbReference type="Proteomes" id="UP001172101"/>
    </source>
</evidence>
<keyword evidence="7" id="KW-1185">Reference proteome</keyword>
<dbReference type="InterPro" id="IPR011057">
    <property type="entry name" value="Mss4-like_sf"/>
</dbReference>
<evidence type="ECO:0000256" key="3">
    <source>
        <dbReference type="ARBA" id="ARBA00022833"/>
    </source>
</evidence>
<keyword evidence="3" id="KW-0862">Zinc</keyword>
<keyword evidence="4" id="KW-0456">Lyase</keyword>
<protein>
    <submittedName>
        <fullName evidence="6">Mss4-like protein</fullName>
    </submittedName>
</protein>
<gene>
    <name evidence="6" type="ORF">B0T26DRAFT_701052</name>
</gene>
<feature type="domain" description="CENP-V/GFA" evidence="5">
    <location>
        <begin position="11"/>
        <end position="136"/>
    </location>
</feature>
<comment type="similarity">
    <text evidence="1">Belongs to the Gfa family.</text>
</comment>
<dbReference type="GeneID" id="85324846"/>
<evidence type="ECO:0000256" key="4">
    <source>
        <dbReference type="ARBA" id="ARBA00023239"/>
    </source>
</evidence>
<dbReference type="InterPro" id="IPR006913">
    <property type="entry name" value="CENP-V/GFA"/>
</dbReference>
<name>A0AA40AU27_9PEZI</name>
<comment type="caution">
    <text evidence="6">The sequence shown here is derived from an EMBL/GenBank/DDBJ whole genome shotgun (WGS) entry which is preliminary data.</text>
</comment>